<sequence length="183" mass="20613">MHAAAVTKCAVVFVVVATAFSLDSVAFHRIFNNTALTQHEIEQLATQYNDGVQIGRGKEAGLDYLKSLTANKQQKSTINKFLDVWKKDLMLRKLHGAVMKSISGDISKDLKAKISDWKQEADKKYKGDFSKSQLEVVRKIENEVPAALKEATKKKLNQPLQAFKTQKEMEKLLASMTTFKDHQ</sequence>
<keyword evidence="1" id="KW-0732">Signal</keyword>
<evidence type="ECO:0000313" key="3">
    <source>
        <dbReference type="Proteomes" id="UP000024635"/>
    </source>
</evidence>
<reference evidence="3" key="1">
    <citation type="journal article" date="2015" name="Nat. Genet.">
        <title>The genome and transcriptome of the zoonotic hookworm Ancylostoma ceylanicum identify infection-specific gene families.</title>
        <authorList>
            <person name="Schwarz E.M."/>
            <person name="Hu Y."/>
            <person name="Antoshechkin I."/>
            <person name="Miller M.M."/>
            <person name="Sternberg P.W."/>
            <person name="Aroian R.V."/>
        </authorList>
    </citation>
    <scope>NUCLEOTIDE SEQUENCE</scope>
    <source>
        <strain evidence="3">HY135</strain>
    </source>
</reference>
<organism evidence="2 3">
    <name type="scientific">Ancylostoma ceylanicum</name>
    <dbReference type="NCBI Taxonomy" id="53326"/>
    <lineage>
        <taxon>Eukaryota</taxon>
        <taxon>Metazoa</taxon>
        <taxon>Ecdysozoa</taxon>
        <taxon>Nematoda</taxon>
        <taxon>Chromadorea</taxon>
        <taxon>Rhabditida</taxon>
        <taxon>Rhabditina</taxon>
        <taxon>Rhabditomorpha</taxon>
        <taxon>Strongyloidea</taxon>
        <taxon>Ancylostomatidae</taxon>
        <taxon>Ancylostomatinae</taxon>
        <taxon>Ancylostoma</taxon>
    </lineage>
</organism>
<dbReference type="EMBL" id="JARK01001564">
    <property type="protein sequence ID" value="EYB89775.1"/>
    <property type="molecule type" value="Genomic_DNA"/>
</dbReference>
<accession>A0A016SGN2</accession>
<dbReference type="Proteomes" id="UP000024635">
    <property type="component" value="Unassembled WGS sequence"/>
</dbReference>
<feature type="chain" id="PRO_5001486743" description="SXP/RAL-2 family protein Ani s 5-like cation-binding domain-containing protein" evidence="1">
    <location>
        <begin position="20"/>
        <end position="183"/>
    </location>
</feature>
<protein>
    <recommendedName>
        <fullName evidence="4">SXP/RAL-2 family protein Ani s 5-like cation-binding domain-containing protein</fullName>
    </recommendedName>
</protein>
<dbReference type="OrthoDB" id="10390320at2759"/>
<keyword evidence="3" id="KW-1185">Reference proteome</keyword>
<evidence type="ECO:0008006" key="4">
    <source>
        <dbReference type="Google" id="ProtNLM"/>
    </source>
</evidence>
<evidence type="ECO:0000313" key="2">
    <source>
        <dbReference type="EMBL" id="EYB89775.1"/>
    </source>
</evidence>
<proteinExistence type="predicted"/>
<gene>
    <name evidence="2" type="primary">Acey_s0228.g2894</name>
    <name evidence="2" type="ORF">Y032_0228g2894</name>
</gene>
<evidence type="ECO:0000256" key="1">
    <source>
        <dbReference type="SAM" id="SignalP"/>
    </source>
</evidence>
<comment type="caution">
    <text evidence="2">The sequence shown here is derived from an EMBL/GenBank/DDBJ whole genome shotgun (WGS) entry which is preliminary data.</text>
</comment>
<name>A0A016SGN2_9BILA</name>
<dbReference type="AlphaFoldDB" id="A0A016SGN2"/>
<feature type="signal peptide" evidence="1">
    <location>
        <begin position="1"/>
        <end position="19"/>
    </location>
</feature>